<dbReference type="InterPro" id="IPR027304">
    <property type="entry name" value="Trigger_fact/SurA_dom_sf"/>
</dbReference>
<dbReference type="Pfam" id="PF00639">
    <property type="entry name" value="Rotamase"/>
    <property type="match status" value="2"/>
</dbReference>
<dbReference type="PANTHER" id="PTHR47637">
    <property type="entry name" value="CHAPERONE SURA"/>
    <property type="match status" value="1"/>
</dbReference>
<proteinExistence type="predicted"/>
<dbReference type="AlphaFoldDB" id="A0A316E7G9"/>
<feature type="signal peptide" evidence="3">
    <location>
        <begin position="1"/>
        <end position="33"/>
    </location>
</feature>
<feature type="chain" id="PRO_5016262450" evidence="3">
    <location>
        <begin position="34"/>
        <end position="494"/>
    </location>
</feature>
<dbReference type="SUPFAM" id="SSF54534">
    <property type="entry name" value="FKBP-like"/>
    <property type="match status" value="2"/>
</dbReference>
<evidence type="ECO:0000256" key="3">
    <source>
        <dbReference type="SAM" id="SignalP"/>
    </source>
</evidence>
<dbReference type="InterPro" id="IPR000297">
    <property type="entry name" value="PPIase_PpiC"/>
</dbReference>
<dbReference type="InterPro" id="IPR050280">
    <property type="entry name" value="OMP_Chaperone_SurA"/>
</dbReference>
<feature type="domain" description="PpiC" evidence="4">
    <location>
        <begin position="320"/>
        <end position="415"/>
    </location>
</feature>
<dbReference type="EMBL" id="QGGQ01000002">
    <property type="protein sequence ID" value="PWK24663.1"/>
    <property type="molecule type" value="Genomic_DNA"/>
</dbReference>
<feature type="domain" description="PpiC" evidence="4">
    <location>
        <begin position="216"/>
        <end position="317"/>
    </location>
</feature>
<dbReference type="PANTHER" id="PTHR47637:SF1">
    <property type="entry name" value="CHAPERONE SURA"/>
    <property type="match status" value="1"/>
</dbReference>
<organism evidence="5 6">
    <name type="scientific">Maribacter polysiphoniae</name>
    <dbReference type="NCBI Taxonomy" id="429344"/>
    <lineage>
        <taxon>Bacteria</taxon>
        <taxon>Pseudomonadati</taxon>
        <taxon>Bacteroidota</taxon>
        <taxon>Flavobacteriia</taxon>
        <taxon>Flavobacteriales</taxon>
        <taxon>Flavobacteriaceae</taxon>
        <taxon>Maribacter</taxon>
    </lineage>
</organism>
<dbReference type="Gene3D" id="3.10.50.40">
    <property type="match status" value="2"/>
</dbReference>
<accession>A0A316E7G9</accession>
<dbReference type="GO" id="GO:0003755">
    <property type="term" value="F:peptidyl-prolyl cis-trans isomerase activity"/>
    <property type="evidence" value="ECO:0007669"/>
    <property type="project" value="UniProtKB-KW"/>
</dbReference>
<evidence type="ECO:0000313" key="6">
    <source>
        <dbReference type="Proteomes" id="UP000245667"/>
    </source>
</evidence>
<comment type="caution">
    <text evidence="5">The sequence shown here is derived from an EMBL/GenBank/DDBJ whole genome shotgun (WGS) entry which is preliminary data.</text>
</comment>
<reference evidence="5 6" key="1">
    <citation type="submission" date="2018-05" db="EMBL/GenBank/DDBJ databases">
        <title>Genomic Encyclopedia of Archaeal and Bacterial Type Strains, Phase II (KMG-II): from individual species to whole genera.</title>
        <authorList>
            <person name="Goeker M."/>
        </authorList>
    </citation>
    <scope>NUCLEOTIDE SEQUENCE [LARGE SCALE GENOMIC DNA]</scope>
    <source>
        <strain evidence="5 6">DSM 23514</strain>
    </source>
</reference>
<dbReference type="InterPro" id="IPR046357">
    <property type="entry name" value="PPIase_dom_sf"/>
</dbReference>
<dbReference type="Proteomes" id="UP000245667">
    <property type="component" value="Unassembled WGS sequence"/>
</dbReference>
<keyword evidence="1 3" id="KW-0732">Signal</keyword>
<keyword evidence="2" id="KW-0697">Rotamase</keyword>
<dbReference type="SUPFAM" id="SSF109998">
    <property type="entry name" value="Triger factor/SurA peptide-binding domain-like"/>
    <property type="match status" value="1"/>
</dbReference>
<gene>
    <name evidence="5" type="ORF">LX92_01028</name>
</gene>
<dbReference type="Gene3D" id="1.10.4030.10">
    <property type="entry name" value="Porin chaperone SurA, peptide-binding domain"/>
    <property type="match status" value="1"/>
</dbReference>
<evidence type="ECO:0000256" key="2">
    <source>
        <dbReference type="PROSITE-ProRule" id="PRU00278"/>
    </source>
</evidence>
<evidence type="ECO:0000256" key="1">
    <source>
        <dbReference type="ARBA" id="ARBA00022729"/>
    </source>
</evidence>
<evidence type="ECO:0000313" key="5">
    <source>
        <dbReference type="EMBL" id="PWK24663.1"/>
    </source>
</evidence>
<protein>
    <submittedName>
        <fullName evidence="5">Periplasmic chaperone for outer membrane proteins SurA</fullName>
    </submittedName>
</protein>
<dbReference type="PROSITE" id="PS50198">
    <property type="entry name" value="PPIC_PPIASE_2"/>
    <property type="match status" value="2"/>
</dbReference>
<keyword evidence="2" id="KW-0413">Isomerase</keyword>
<evidence type="ECO:0000259" key="4">
    <source>
        <dbReference type="PROSITE" id="PS50198"/>
    </source>
</evidence>
<name>A0A316E7G9_9FLAO</name>
<sequence length="494" mass="56447">MKLLKKKNSKSMHKTNKITLLLSLLFITGSVFSQVPDEVPDTQIEPPLPELQADKGVTKDSTSNFKKVKLDGIAAVVGDYVILESDIEKTLIDLKNQGAMSEDITRCGLLGKLMEDRLYAHQAVQDSLLVSDDEVGLTTERQIQSFVAQMGSMEKLLKFYKKENEASLREDINKINKLRMLSEKMQNSIISEIEITPEEVRQFFNKIPKDERPVFGAELEISQIIKQPKATEAEKQKVIDKLKAIKADVEDNDAKFSVKAILYSQDPGSKSKGGFYSITKDTGFDKTFKDVAFSLQEGEVSEPFETMFGFHLIYIEKIRGQELDLRHILITPEISQESLDEAKSELDTIRKHIMDGKYSFADAARNFSDEKETKFDGGLLRNPITYDSRFELTKMDPTLYNQVRNLKDNEISYPILEQDPRGGGPKYKILKVTNRYDEHVADFAKDYTRIQQLALTEKQYNAIKKWMAKHIDDTYISVNEANRDCDFANNWVKE</sequence>